<dbReference type="PROSITE" id="PS00674">
    <property type="entry name" value="AAA"/>
    <property type="match status" value="1"/>
</dbReference>
<dbReference type="InterPro" id="IPR050747">
    <property type="entry name" value="Mitochondrial_chaperone_BCS1"/>
</dbReference>
<comment type="caution">
    <text evidence="4">The sequence shown here is derived from an EMBL/GenBank/DDBJ whole genome shotgun (WGS) entry which is preliminary data.</text>
</comment>
<dbReference type="InterPro" id="IPR027417">
    <property type="entry name" value="P-loop_NTPase"/>
</dbReference>
<keyword evidence="2" id="KW-0547">Nucleotide-binding</keyword>
<keyword evidence="5" id="KW-1185">Reference proteome</keyword>
<evidence type="ECO:0000256" key="2">
    <source>
        <dbReference type="RuleBase" id="RU003651"/>
    </source>
</evidence>
<reference evidence="4 5" key="1">
    <citation type="journal article" date="2019" name="Int. J. Syst. Evol. Microbiol.">
        <title>Anaerobacillus alkaliphilus sp. nov., a novel alkaliphilic and moderately halophilic bacterium.</title>
        <authorList>
            <person name="Borsodi A.K."/>
            <person name="Aszalos J.M."/>
            <person name="Bihari P."/>
            <person name="Nagy I."/>
            <person name="Schumann P."/>
            <person name="Sproer C."/>
            <person name="Kovacs A.L."/>
            <person name="Boka K."/>
            <person name="Dobosy P."/>
            <person name="Ovari M."/>
            <person name="Szili-Kovacs T."/>
            <person name="Toth E."/>
        </authorList>
    </citation>
    <scope>NUCLEOTIDE SEQUENCE [LARGE SCALE GENOMIC DNA]</scope>
    <source>
        <strain evidence="4 5">B16-10</strain>
    </source>
</reference>
<dbReference type="Pfam" id="PF00004">
    <property type="entry name" value="AAA"/>
    <property type="match status" value="1"/>
</dbReference>
<evidence type="ECO:0000256" key="1">
    <source>
        <dbReference type="ARBA" id="ARBA00007448"/>
    </source>
</evidence>
<dbReference type="AlphaFoldDB" id="A0A4Q0VSL0"/>
<dbReference type="PANTHER" id="PTHR23070">
    <property type="entry name" value="BCS1 AAA-TYPE ATPASE"/>
    <property type="match status" value="1"/>
</dbReference>
<dbReference type="RefSeq" id="WP_129078342.1">
    <property type="nucleotide sequence ID" value="NZ_QOUX01000037.1"/>
</dbReference>
<dbReference type="OrthoDB" id="9806903at2"/>
<dbReference type="CDD" id="cd19481">
    <property type="entry name" value="RecA-like_protease"/>
    <property type="match status" value="1"/>
</dbReference>
<dbReference type="EMBL" id="QOUX01000037">
    <property type="protein sequence ID" value="RXJ00650.1"/>
    <property type="molecule type" value="Genomic_DNA"/>
</dbReference>
<proteinExistence type="inferred from homology"/>
<dbReference type="Gene3D" id="1.10.8.60">
    <property type="match status" value="1"/>
</dbReference>
<evidence type="ECO:0000313" key="4">
    <source>
        <dbReference type="EMBL" id="RXJ00650.1"/>
    </source>
</evidence>
<keyword evidence="2 4" id="KW-0067">ATP-binding</keyword>
<evidence type="ECO:0000259" key="3">
    <source>
        <dbReference type="SMART" id="SM00382"/>
    </source>
</evidence>
<gene>
    <name evidence="4" type="ORF">DS745_11350</name>
</gene>
<sequence length="425" mass="49817">MHKNEFIFHFQNIDRQTTPNYYDYAIVIEGIKAKLKNEIGIDFHMYADEETSNEIWDVLEEDLQENKEEVQLISYIYDGIETYTISSNHTNEKLEFIVKPRLNNAVYYYPRLKVALARATVFQMHNDMNHDFVLASDHESILEFLAYVLKRKKDYHKNYVTVFTDTEDGVDNKKERITTLVDRDQVFLEENLKKEIYRSIDQFFTEDGKFFRQYNIPYKRGILLYGSPGNGKTTLVKSIANSIQAPVVYWQITEHTSSYTVKEVFTSIAKMTPMVLVIEDMDSMPEEVRSVFLNILDGSTSKEGIFLIGTTNYPEKIDPALINRSGRFDRAYELKLPTDELRYKYLLMKQFDQFMSLEDVERIVQNTKGFSFAQLNELYTSVALQWHYEHEVNVDMICENLQADNKKSQTANWATTEQAKMGFGF</sequence>
<dbReference type="InterPro" id="IPR003960">
    <property type="entry name" value="ATPase_AAA_CS"/>
</dbReference>
<dbReference type="InterPro" id="IPR003959">
    <property type="entry name" value="ATPase_AAA_core"/>
</dbReference>
<organism evidence="4 5">
    <name type="scientific">Anaerobacillus alkaliphilus</name>
    <dbReference type="NCBI Taxonomy" id="1548597"/>
    <lineage>
        <taxon>Bacteria</taxon>
        <taxon>Bacillati</taxon>
        <taxon>Bacillota</taxon>
        <taxon>Bacilli</taxon>
        <taxon>Bacillales</taxon>
        <taxon>Bacillaceae</taxon>
        <taxon>Anaerobacillus</taxon>
    </lineage>
</organism>
<comment type="similarity">
    <text evidence="1">Belongs to the AAA ATPase family. BCS1 subfamily.</text>
</comment>
<feature type="domain" description="AAA+ ATPase" evidence="3">
    <location>
        <begin position="218"/>
        <end position="338"/>
    </location>
</feature>
<evidence type="ECO:0000313" key="5">
    <source>
        <dbReference type="Proteomes" id="UP000290649"/>
    </source>
</evidence>
<dbReference type="InterPro" id="IPR003593">
    <property type="entry name" value="AAA+_ATPase"/>
</dbReference>
<accession>A0A4Q0VSL0</accession>
<name>A0A4Q0VSL0_9BACI</name>
<dbReference type="SUPFAM" id="SSF52540">
    <property type="entry name" value="P-loop containing nucleoside triphosphate hydrolases"/>
    <property type="match status" value="1"/>
</dbReference>
<protein>
    <submittedName>
        <fullName evidence="4">ATP-binding protein</fullName>
    </submittedName>
</protein>
<dbReference type="Proteomes" id="UP000290649">
    <property type="component" value="Unassembled WGS sequence"/>
</dbReference>
<dbReference type="SMART" id="SM00382">
    <property type="entry name" value="AAA"/>
    <property type="match status" value="1"/>
</dbReference>
<dbReference type="Gene3D" id="3.40.50.300">
    <property type="entry name" value="P-loop containing nucleotide triphosphate hydrolases"/>
    <property type="match status" value="1"/>
</dbReference>
<dbReference type="GO" id="GO:0016887">
    <property type="term" value="F:ATP hydrolysis activity"/>
    <property type="evidence" value="ECO:0007669"/>
    <property type="project" value="InterPro"/>
</dbReference>
<dbReference type="GO" id="GO:0005524">
    <property type="term" value="F:ATP binding"/>
    <property type="evidence" value="ECO:0007669"/>
    <property type="project" value="UniProtKB-KW"/>
</dbReference>